<dbReference type="EMBL" id="GBRH01187989">
    <property type="protein sequence ID" value="JAE09907.1"/>
    <property type="molecule type" value="Transcribed_RNA"/>
</dbReference>
<dbReference type="AlphaFoldDB" id="A0A0A9FC25"/>
<accession>A0A0A9FC25</accession>
<organism evidence="1">
    <name type="scientific">Arundo donax</name>
    <name type="common">Giant reed</name>
    <name type="synonym">Donax arundinaceus</name>
    <dbReference type="NCBI Taxonomy" id="35708"/>
    <lineage>
        <taxon>Eukaryota</taxon>
        <taxon>Viridiplantae</taxon>
        <taxon>Streptophyta</taxon>
        <taxon>Embryophyta</taxon>
        <taxon>Tracheophyta</taxon>
        <taxon>Spermatophyta</taxon>
        <taxon>Magnoliopsida</taxon>
        <taxon>Liliopsida</taxon>
        <taxon>Poales</taxon>
        <taxon>Poaceae</taxon>
        <taxon>PACMAD clade</taxon>
        <taxon>Arundinoideae</taxon>
        <taxon>Arundineae</taxon>
        <taxon>Arundo</taxon>
    </lineage>
</organism>
<name>A0A0A9FC25_ARUDO</name>
<reference evidence="1" key="1">
    <citation type="submission" date="2014-09" db="EMBL/GenBank/DDBJ databases">
        <authorList>
            <person name="Magalhaes I.L.F."/>
            <person name="Oliveira U."/>
            <person name="Santos F.R."/>
            <person name="Vidigal T.H.D.A."/>
            <person name="Brescovit A.D."/>
            <person name="Santos A.J."/>
        </authorList>
    </citation>
    <scope>NUCLEOTIDE SEQUENCE</scope>
    <source>
        <tissue evidence="1">Shoot tissue taken approximately 20 cm above the soil surface</tissue>
    </source>
</reference>
<reference evidence="1" key="2">
    <citation type="journal article" date="2015" name="Data Brief">
        <title>Shoot transcriptome of the giant reed, Arundo donax.</title>
        <authorList>
            <person name="Barrero R.A."/>
            <person name="Guerrero F.D."/>
            <person name="Moolhuijzen P."/>
            <person name="Goolsby J.A."/>
            <person name="Tidwell J."/>
            <person name="Bellgard S.E."/>
            <person name="Bellgard M.I."/>
        </authorList>
    </citation>
    <scope>NUCLEOTIDE SEQUENCE</scope>
    <source>
        <tissue evidence="1">Shoot tissue taken approximately 20 cm above the soil surface</tissue>
    </source>
</reference>
<proteinExistence type="predicted"/>
<protein>
    <submittedName>
        <fullName evidence="1">Uncharacterized protein</fullName>
    </submittedName>
</protein>
<sequence length="67" mass="7553">MTTTGRTVRRRNCSGTIWILHSPSPSSWLLLSSGNMARNTRVRSWRYSSKETPGVSWRGVSVEMLAV</sequence>
<evidence type="ECO:0000313" key="1">
    <source>
        <dbReference type="EMBL" id="JAE09907.1"/>
    </source>
</evidence>